<gene>
    <name evidence="4" type="ORF">FCC1311_072822</name>
</gene>
<feature type="region of interest" description="Disordered" evidence="2">
    <location>
        <begin position="293"/>
        <end position="389"/>
    </location>
</feature>
<dbReference type="Pfam" id="PF00169">
    <property type="entry name" value="PH"/>
    <property type="match status" value="1"/>
</dbReference>
<feature type="region of interest" description="Disordered" evidence="2">
    <location>
        <begin position="518"/>
        <end position="572"/>
    </location>
</feature>
<keyword evidence="5" id="KW-1185">Reference proteome</keyword>
<dbReference type="PROSITE" id="PS50003">
    <property type="entry name" value="PH_DOMAIN"/>
    <property type="match status" value="1"/>
</dbReference>
<dbReference type="InterPro" id="IPR011993">
    <property type="entry name" value="PH-like_dom_sf"/>
</dbReference>
<accession>A0A2R5GRU4</accession>
<dbReference type="Gene3D" id="2.30.29.30">
    <property type="entry name" value="Pleckstrin-homology domain (PH domain)/Phosphotyrosine-binding domain (PTB)"/>
    <property type="match status" value="2"/>
</dbReference>
<dbReference type="CDD" id="cd00821">
    <property type="entry name" value="PH"/>
    <property type="match status" value="1"/>
</dbReference>
<feature type="region of interest" description="Disordered" evidence="2">
    <location>
        <begin position="1"/>
        <end position="115"/>
    </location>
</feature>
<dbReference type="AlphaFoldDB" id="A0A2R5GRU4"/>
<evidence type="ECO:0000259" key="3">
    <source>
        <dbReference type="PROSITE" id="PS50003"/>
    </source>
</evidence>
<feature type="compositionally biased region" description="Basic and acidic residues" evidence="2">
    <location>
        <begin position="23"/>
        <end position="41"/>
    </location>
</feature>
<feature type="compositionally biased region" description="Acidic residues" evidence="2">
    <location>
        <begin position="341"/>
        <end position="358"/>
    </location>
</feature>
<feature type="domain" description="PH" evidence="3">
    <location>
        <begin position="643"/>
        <end position="783"/>
    </location>
</feature>
<protein>
    <recommendedName>
        <fullName evidence="3">PH domain-containing protein</fullName>
    </recommendedName>
</protein>
<reference evidence="4 5" key="1">
    <citation type="submission" date="2017-12" db="EMBL/GenBank/DDBJ databases">
        <title>Sequencing, de novo assembly and annotation of complete genome of a new Thraustochytrid species, strain FCC1311.</title>
        <authorList>
            <person name="Sedici K."/>
            <person name="Godart F."/>
            <person name="Aiese Cigliano R."/>
            <person name="Sanseverino W."/>
            <person name="Barakat M."/>
            <person name="Ortet P."/>
            <person name="Marechal E."/>
            <person name="Cagnac O."/>
            <person name="Amato A."/>
        </authorList>
    </citation>
    <scope>NUCLEOTIDE SEQUENCE [LARGE SCALE GENOMIC DNA]</scope>
</reference>
<dbReference type="EMBL" id="BEYU01000089">
    <property type="protein sequence ID" value="GBG31061.1"/>
    <property type="molecule type" value="Genomic_DNA"/>
</dbReference>
<dbReference type="InParanoid" id="A0A2R5GRU4"/>
<sequence length="923" mass="101016">MFHALSASFGLASPASAGDDEGENGRGAREPEAFSAARRDDGDDEKEEASGRGEQVAEAGIMTESKTNHGDPAGRGGATNAGPKTSRNRPRGFEDKENAVFASNSAYARERTDSSGELRLVAEVARLKRELETAQHEAKLAAEIGQELLKQEQATREENRALDESLEAQRGQLTALHAELEAARKEAHTSQEALEEYRGECKALEERATGLAQKLETVNREALRDGASFAKLEAQIRELMDERDAAKLRAEALELERSRAELVSPVVPSPSPPTTVRKNLGASLGEIAVLSLSPGTGNFRKTARQNSESTGQIVRIGSISSSSAGSRRPHGRKEDNHVEAEAEAEANSDSEYEQDYDSDGTFSESEVPFDDSEESFKTPTHRQRGNVSRLRATLSAARAENARSKQKIRTLEKALQQNALETQQSARKVTSLEQDLSEFQQIIEARSEMHNAAIHEEMETGIGDGDCEGISSLEAAILRDELERMKEELRQANVLAIIRGEDLETTIEELREVQSRREQEHALAQAQARTQAQAQAQTQASTGVGLTVDVNLGDENGTSSAEPSTGSLLDSCKSPGVFSISSGTDPVTSPSDVVKVKRRRRKGAYTTVDASCGPNKPIDVGIVELNKDAHGSGRELIVSRPPLDQHAGQLLVKQFRRRNIVISASRSWKARVVQLRGPVLLLFRNEWDRKPCGKVPLDGTEVRVVRRPHLTGSTGVVSGSPRQKHHAKHTTDAQAARAAAIAQNSCIVHEFHIWHPRRPAVLFSADSHVEMSRWAEAIRQNCGNVSMRPKRFAAGFLTVMEGLGQAATKSSLHLKRYFAVLRTDGIHLYTHPRKHKSLRVILLEDSVRAWKPTLEHKAAKVFPDIQRAICISSRETGECCLLADTSVDCDWWISTIRAHVLGIVSRGSVEGMRGDIAFGCVEV</sequence>
<dbReference type="SMART" id="SM00233">
    <property type="entry name" value="PH"/>
    <property type="match status" value="2"/>
</dbReference>
<evidence type="ECO:0000313" key="5">
    <source>
        <dbReference type="Proteomes" id="UP000241890"/>
    </source>
</evidence>
<dbReference type="SUPFAM" id="SSF50729">
    <property type="entry name" value="PH domain-like"/>
    <property type="match status" value="2"/>
</dbReference>
<keyword evidence="1" id="KW-0175">Coiled coil</keyword>
<comment type="caution">
    <text evidence="4">The sequence shown here is derived from an EMBL/GenBank/DDBJ whole genome shotgun (WGS) entry which is preliminary data.</text>
</comment>
<dbReference type="Proteomes" id="UP000241890">
    <property type="component" value="Unassembled WGS sequence"/>
</dbReference>
<feature type="compositionally biased region" description="Low complexity" evidence="2">
    <location>
        <begin position="311"/>
        <end position="326"/>
    </location>
</feature>
<feature type="coiled-coil region" evidence="1">
    <location>
        <begin position="117"/>
        <end position="263"/>
    </location>
</feature>
<organism evidence="4 5">
    <name type="scientific">Hondaea fermentalgiana</name>
    <dbReference type="NCBI Taxonomy" id="2315210"/>
    <lineage>
        <taxon>Eukaryota</taxon>
        <taxon>Sar</taxon>
        <taxon>Stramenopiles</taxon>
        <taxon>Bigyra</taxon>
        <taxon>Labyrinthulomycetes</taxon>
        <taxon>Thraustochytrida</taxon>
        <taxon>Thraustochytriidae</taxon>
        <taxon>Hondaea</taxon>
    </lineage>
</organism>
<feature type="compositionally biased region" description="Low complexity" evidence="2">
    <location>
        <begin position="524"/>
        <end position="540"/>
    </location>
</feature>
<proteinExistence type="predicted"/>
<feature type="compositionally biased region" description="Polar residues" evidence="2">
    <location>
        <begin position="556"/>
        <end position="568"/>
    </location>
</feature>
<evidence type="ECO:0000256" key="1">
    <source>
        <dbReference type="SAM" id="Coils"/>
    </source>
</evidence>
<evidence type="ECO:0000256" key="2">
    <source>
        <dbReference type="SAM" id="MobiDB-lite"/>
    </source>
</evidence>
<dbReference type="InterPro" id="IPR001849">
    <property type="entry name" value="PH_domain"/>
</dbReference>
<evidence type="ECO:0000313" key="4">
    <source>
        <dbReference type="EMBL" id="GBG31061.1"/>
    </source>
</evidence>
<name>A0A2R5GRU4_9STRA</name>